<dbReference type="RefSeq" id="WP_394839437.1">
    <property type="nucleotide sequence ID" value="NZ_CP089929.1"/>
</dbReference>
<evidence type="ECO:0000256" key="1">
    <source>
        <dbReference type="SAM" id="SignalP"/>
    </source>
</evidence>
<proteinExistence type="predicted"/>
<keyword evidence="1" id="KW-0732">Signal</keyword>
<keyword evidence="3" id="KW-1185">Reference proteome</keyword>
<dbReference type="Proteomes" id="UP001374803">
    <property type="component" value="Chromosome"/>
</dbReference>
<dbReference type="EMBL" id="CP089983">
    <property type="protein sequence ID" value="WXB09764.1"/>
    <property type="molecule type" value="Genomic_DNA"/>
</dbReference>
<evidence type="ECO:0000313" key="2">
    <source>
        <dbReference type="EMBL" id="WXB09764.1"/>
    </source>
</evidence>
<dbReference type="PROSITE" id="PS51257">
    <property type="entry name" value="PROKAR_LIPOPROTEIN"/>
    <property type="match status" value="1"/>
</dbReference>
<evidence type="ECO:0000313" key="3">
    <source>
        <dbReference type="Proteomes" id="UP001374803"/>
    </source>
</evidence>
<accession>A0ABZ2LJP3</accession>
<organism evidence="2 3">
    <name type="scientific">Pendulispora rubella</name>
    <dbReference type="NCBI Taxonomy" id="2741070"/>
    <lineage>
        <taxon>Bacteria</taxon>
        <taxon>Pseudomonadati</taxon>
        <taxon>Myxococcota</taxon>
        <taxon>Myxococcia</taxon>
        <taxon>Myxococcales</taxon>
        <taxon>Sorangiineae</taxon>
        <taxon>Pendulisporaceae</taxon>
        <taxon>Pendulispora</taxon>
    </lineage>
</organism>
<sequence>MNALLRSVPCWMALVGAVACSSAAQQSSSQQDGLGGGNHDRPCTAMAAMRGLGLDIDPAFAPKVESATLSVCWAGACQSPTVYLSPATKTVDQGCQGQVCSGQAVPTGGKMAYIPVPELPTQSVQITLNMADASGAAHPVQTLDVVPTLVYPNGADCGGEAPQANLVVAADGTLHVR</sequence>
<evidence type="ECO:0008006" key="4">
    <source>
        <dbReference type="Google" id="ProtNLM"/>
    </source>
</evidence>
<name>A0ABZ2LJP3_9BACT</name>
<feature type="signal peptide" evidence="1">
    <location>
        <begin position="1"/>
        <end position="23"/>
    </location>
</feature>
<gene>
    <name evidence="2" type="ORF">LVJ94_21355</name>
</gene>
<protein>
    <recommendedName>
        <fullName evidence="4">Secreted protein</fullName>
    </recommendedName>
</protein>
<feature type="chain" id="PRO_5047275185" description="Secreted protein" evidence="1">
    <location>
        <begin position="24"/>
        <end position="177"/>
    </location>
</feature>
<reference evidence="2" key="1">
    <citation type="submission" date="2021-12" db="EMBL/GenBank/DDBJ databases">
        <title>Discovery of the Pendulisporaceae a myxobacterial family with distinct sporulation behavior and unique specialized metabolism.</title>
        <authorList>
            <person name="Garcia R."/>
            <person name="Popoff A."/>
            <person name="Bader C.D."/>
            <person name="Loehr J."/>
            <person name="Walesch S."/>
            <person name="Walt C."/>
            <person name="Boldt J."/>
            <person name="Bunk B."/>
            <person name="Haeckl F.J.F.P.J."/>
            <person name="Gunesch A.P."/>
            <person name="Birkelbach J."/>
            <person name="Nuebel U."/>
            <person name="Pietschmann T."/>
            <person name="Bach T."/>
            <person name="Mueller R."/>
        </authorList>
    </citation>
    <scope>NUCLEOTIDE SEQUENCE</scope>
    <source>
        <strain evidence="2">MSr11367</strain>
    </source>
</reference>